<dbReference type="PANTHER" id="PTHR30575:SF0">
    <property type="entry name" value="XAA-ARG DIPEPTIDASE"/>
    <property type="match status" value="1"/>
</dbReference>
<evidence type="ECO:0000313" key="4">
    <source>
        <dbReference type="EMBL" id="KAG2195624.1"/>
    </source>
</evidence>
<dbReference type="PIRSF" id="PIRSF037226">
    <property type="entry name" value="Amidohydrolase_ACY1L2_prd"/>
    <property type="match status" value="1"/>
</dbReference>
<comment type="similarity">
    <text evidence="1 2">Belongs to the peptidase M20A family.</text>
</comment>
<dbReference type="InterPro" id="IPR017144">
    <property type="entry name" value="Xaa-Arg_dipeptidase"/>
</dbReference>
<comment type="caution">
    <text evidence="4">The sequence shown here is derived from an EMBL/GenBank/DDBJ whole genome shotgun (WGS) entry which is preliminary data.</text>
</comment>
<dbReference type="Pfam" id="PF01546">
    <property type="entry name" value="Peptidase_M20"/>
    <property type="match status" value="1"/>
</dbReference>
<dbReference type="SUPFAM" id="SSF55031">
    <property type="entry name" value="Bacterial exopeptidase dimerisation domain"/>
    <property type="match status" value="1"/>
</dbReference>
<evidence type="ECO:0000313" key="5">
    <source>
        <dbReference type="Proteomes" id="UP000603453"/>
    </source>
</evidence>
<keyword evidence="5" id="KW-1185">Reference proteome</keyword>
<proteinExistence type="inferred from homology"/>
<dbReference type="InterPro" id="IPR052030">
    <property type="entry name" value="Peptidase_M20/M20A_hydrolases"/>
</dbReference>
<dbReference type="Gene3D" id="3.30.70.360">
    <property type="match status" value="1"/>
</dbReference>
<protein>
    <recommendedName>
        <fullName evidence="2">Peptidase M20 domain-containing protein 2</fullName>
    </recommendedName>
</protein>
<name>A0A8H7UYZ5_9FUNG</name>
<sequence>MASEEIKQIIDDTINQYSDELRSMSLDIHDHPEGGNKEYRASKILTEFLEKEGFKVTRGVVGLETAFTAEYTNGEPGRRVGFCSEYDALPGIGHGCGHNLIAISGVACALAIKKLLVNRLLSGSVTLFGTPAEETSNAKVKFVETGEIQRLADFAMMLHPGPASGCFGNYLALDSITVEYFGRQSHAGASPWDGINAVDALMQGFDNIGMMRQQTLPTNRIHGIIQKGGESPNVIPNYASAYFFARSVTRGQLDYLKVQVENCFKAAAIASGCEIKMTWAPDRLDDVFTNEEFAYNWREHMKKEGFSFVTRIEEETSIFSGSTDMGNVTYALPGIHAGYDIGTDAANHTVEFTDAAATSEAHEKTLAASRCLALTAADVFQDDDLYNRAVAYFKKGKGQ</sequence>
<organism evidence="4 5">
    <name type="scientific">Mucor saturninus</name>
    <dbReference type="NCBI Taxonomy" id="64648"/>
    <lineage>
        <taxon>Eukaryota</taxon>
        <taxon>Fungi</taxon>
        <taxon>Fungi incertae sedis</taxon>
        <taxon>Mucoromycota</taxon>
        <taxon>Mucoromycotina</taxon>
        <taxon>Mucoromycetes</taxon>
        <taxon>Mucorales</taxon>
        <taxon>Mucorineae</taxon>
        <taxon>Mucoraceae</taxon>
        <taxon>Mucor</taxon>
    </lineage>
</organism>
<evidence type="ECO:0000256" key="2">
    <source>
        <dbReference type="PIRNR" id="PIRNR037226"/>
    </source>
</evidence>
<gene>
    <name evidence="4" type="ORF">INT47_005992</name>
</gene>
<evidence type="ECO:0000259" key="3">
    <source>
        <dbReference type="Pfam" id="PF07687"/>
    </source>
</evidence>
<dbReference type="CDD" id="cd05672">
    <property type="entry name" value="M20_ACY1L2-like"/>
    <property type="match status" value="1"/>
</dbReference>
<feature type="domain" description="Peptidase M20 dimerisation" evidence="3">
    <location>
        <begin position="176"/>
        <end position="268"/>
    </location>
</feature>
<dbReference type="OrthoDB" id="6119954at2759"/>
<dbReference type="InterPro" id="IPR011650">
    <property type="entry name" value="Peptidase_M20_dimer"/>
</dbReference>
<dbReference type="Pfam" id="PF07687">
    <property type="entry name" value="M20_dimer"/>
    <property type="match status" value="1"/>
</dbReference>
<dbReference type="Proteomes" id="UP000603453">
    <property type="component" value="Unassembled WGS sequence"/>
</dbReference>
<dbReference type="FunFam" id="3.30.70.360:FF:000004">
    <property type="entry name" value="Peptidase M20 domain-containing protein 2"/>
    <property type="match status" value="1"/>
</dbReference>
<dbReference type="InterPro" id="IPR036264">
    <property type="entry name" value="Bact_exopeptidase_dim_dom"/>
</dbReference>
<dbReference type="GO" id="GO:0016805">
    <property type="term" value="F:dipeptidase activity"/>
    <property type="evidence" value="ECO:0007669"/>
    <property type="project" value="InterPro"/>
</dbReference>
<dbReference type="Gene3D" id="3.40.630.10">
    <property type="entry name" value="Zn peptidases"/>
    <property type="match status" value="1"/>
</dbReference>
<dbReference type="SUPFAM" id="SSF53187">
    <property type="entry name" value="Zn-dependent exopeptidases"/>
    <property type="match status" value="1"/>
</dbReference>
<accession>A0A8H7UYZ5</accession>
<dbReference type="EMBL" id="JAEPRD010000166">
    <property type="protein sequence ID" value="KAG2195624.1"/>
    <property type="molecule type" value="Genomic_DNA"/>
</dbReference>
<dbReference type="PANTHER" id="PTHR30575">
    <property type="entry name" value="PEPTIDASE M20"/>
    <property type="match status" value="1"/>
</dbReference>
<dbReference type="AlphaFoldDB" id="A0A8H7UYZ5"/>
<dbReference type="NCBIfam" id="TIGR01891">
    <property type="entry name" value="amidohydrolases"/>
    <property type="match status" value="1"/>
</dbReference>
<dbReference type="InterPro" id="IPR002933">
    <property type="entry name" value="Peptidase_M20"/>
</dbReference>
<reference evidence="4" key="1">
    <citation type="submission" date="2020-12" db="EMBL/GenBank/DDBJ databases">
        <title>Metabolic potential, ecology and presence of endohyphal bacteria is reflected in genomic diversity of Mucoromycotina.</title>
        <authorList>
            <person name="Muszewska A."/>
            <person name="Okrasinska A."/>
            <person name="Steczkiewicz K."/>
            <person name="Drgas O."/>
            <person name="Orlowska M."/>
            <person name="Perlinska-Lenart U."/>
            <person name="Aleksandrzak-Piekarczyk T."/>
            <person name="Szatraj K."/>
            <person name="Zielenkiewicz U."/>
            <person name="Pilsyk S."/>
            <person name="Malc E."/>
            <person name="Mieczkowski P."/>
            <person name="Kruszewska J.S."/>
            <person name="Biernat P."/>
            <person name="Pawlowska J."/>
        </authorList>
    </citation>
    <scope>NUCLEOTIDE SEQUENCE</scope>
    <source>
        <strain evidence="4">WA0000017839</strain>
    </source>
</reference>
<evidence type="ECO:0000256" key="1">
    <source>
        <dbReference type="ARBA" id="ARBA00006247"/>
    </source>
</evidence>
<dbReference type="InterPro" id="IPR017439">
    <property type="entry name" value="Amidohydrolase"/>
</dbReference>